<feature type="compositionally biased region" description="Basic residues" evidence="1">
    <location>
        <begin position="193"/>
        <end position="203"/>
    </location>
</feature>
<evidence type="ECO:0000256" key="1">
    <source>
        <dbReference type="SAM" id="MobiDB-lite"/>
    </source>
</evidence>
<accession>A0AAE9FJ05</accession>
<gene>
    <name evidence="2" type="ORF">L5515_019638</name>
</gene>
<keyword evidence="3" id="KW-1185">Reference proteome</keyword>
<feature type="compositionally biased region" description="Basic and acidic residues" evidence="1">
    <location>
        <begin position="173"/>
        <end position="187"/>
    </location>
</feature>
<feature type="compositionally biased region" description="Low complexity" evidence="1">
    <location>
        <begin position="9"/>
        <end position="36"/>
    </location>
</feature>
<feature type="region of interest" description="Disordered" evidence="1">
    <location>
        <begin position="229"/>
        <end position="253"/>
    </location>
</feature>
<feature type="region of interest" description="Disordered" evidence="1">
    <location>
        <begin position="1"/>
        <end position="207"/>
    </location>
</feature>
<dbReference type="AlphaFoldDB" id="A0AAE9FJ05"/>
<protein>
    <submittedName>
        <fullName evidence="2">Uncharacterized protein</fullName>
    </submittedName>
</protein>
<feature type="compositionally biased region" description="Basic and acidic residues" evidence="1">
    <location>
        <begin position="39"/>
        <end position="50"/>
    </location>
</feature>
<dbReference type="Proteomes" id="UP000829354">
    <property type="component" value="Chromosome X"/>
</dbReference>
<organism evidence="2 3">
    <name type="scientific">Caenorhabditis briggsae</name>
    <dbReference type="NCBI Taxonomy" id="6238"/>
    <lineage>
        <taxon>Eukaryota</taxon>
        <taxon>Metazoa</taxon>
        <taxon>Ecdysozoa</taxon>
        <taxon>Nematoda</taxon>
        <taxon>Chromadorea</taxon>
        <taxon>Rhabditida</taxon>
        <taxon>Rhabditina</taxon>
        <taxon>Rhabditomorpha</taxon>
        <taxon>Rhabditoidea</taxon>
        <taxon>Rhabditidae</taxon>
        <taxon>Peloderinae</taxon>
        <taxon>Caenorhabditis</taxon>
    </lineage>
</organism>
<feature type="compositionally biased region" description="Basic and acidic residues" evidence="1">
    <location>
        <begin position="138"/>
        <end position="161"/>
    </location>
</feature>
<feature type="compositionally biased region" description="Polar residues" evidence="1">
    <location>
        <begin position="236"/>
        <end position="246"/>
    </location>
</feature>
<dbReference type="EMBL" id="CP092625">
    <property type="protein sequence ID" value="UMM44493.1"/>
    <property type="molecule type" value="Genomic_DNA"/>
</dbReference>
<evidence type="ECO:0000313" key="2">
    <source>
        <dbReference type="EMBL" id="UMM44493.1"/>
    </source>
</evidence>
<sequence length="253" mass="27530">MTIFIQDASGKSSSSSTGKSSSRSAPEAPKEAVVPPTRKSVDNEEVHEAGCGEGTVDAQVVGGSETTADDQEAVDSGTVDAQDVNLLGATEEMHPTAERPATMMVSSGDKLRTPDVTIVEKKKKGKNTEKVEEEAGEEEKKEDEKEKIGEESEGPIREAKEKAKRIQAAATYLKEKKEEKEKKKKEAGMAAERHRRKMARKLPKGSMQRCTDIIGSILPLMEKTAKERKAALKRTLGSTAGSSWPLQKNMKME</sequence>
<evidence type="ECO:0000313" key="3">
    <source>
        <dbReference type="Proteomes" id="UP000829354"/>
    </source>
</evidence>
<name>A0AAE9FJ05_CAEBR</name>
<proteinExistence type="predicted"/>
<reference evidence="2 3" key="1">
    <citation type="submission" date="2022-04" db="EMBL/GenBank/DDBJ databases">
        <title>Chromosome-level reference genomes for two strains of Caenorhabditis briggsae: an improved platform for comparative genomics.</title>
        <authorList>
            <person name="Stevens L."/>
            <person name="Andersen E."/>
        </authorList>
    </citation>
    <scope>NUCLEOTIDE SEQUENCE [LARGE SCALE GENOMIC DNA]</scope>
    <source>
        <strain evidence="2">VX34</strain>
        <tissue evidence="2">Whole-organism</tissue>
    </source>
</reference>